<feature type="transmembrane region" description="Helical" evidence="1">
    <location>
        <begin position="172"/>
        <end position="193"/>
    </location>
</feature>
<name>Q6IIC4_DROME</name>
<keyword evidence="1" id="KW-1133">Transmembrane helix</keyword>
<evidence type="ECO:0000256" key="1">
    <source>
        <dbReference type="SAM" id="Phobius"/>
    </source>
</evidence>
<proteinExistence type="predicted"/>
<evidence type="ECO:0000313" key="2">
    <source>
        <dbReference type="EMBL" id="DAA03342.1"/>
    </source>
</evidence>
<reference evidence="2" key="1">
    <citation type="journal article" date="2003" name="Genome Biol.">
        <title>An integrated gene annotation and transcriptional profiling approach towards the full gene content of the Drosophila genome.</title>
        <authorList>
            <person name="Hild M."/>
            <person name="Beckmann B."/>
            <person name="Haas S.A."/>
            <person name="Koch B."/>
            <person name="Solovyev V."/>
            <person name="Busold C."/>
            <person name="Fellenberg K."/>
            <person name="Boutros M."/>
            <person name="Vingron M."/>
            <person name="Sauer F."/>
            <person name="Hoheisel J.D."/>
            <person name="Paro R."/>
        </authorList>
    </citation>
    <scope>NUCLEOTIDE SEQUENCE</scope>
</reference>
<dbReference type="EMBL" id="BK003142">
    <property type="protein sequence ID" value="DAA03342.1"/>
    <property type="molecule type" value="Genomic_DNA"/>
</dbReference>
<dbReference type="AlphaFoldDB" id="Q6IIC4"/>
<sequence>MPNLQSSIPHTKKAPKAITHGSFDNVLHSLISLVDSPPPPPRPCTNICMCVRAFPLGLRVFRARSRCVRRKWGGISILLSSQRPVYLIDSQRVLCGLWRPANATLTPFFGASSGVSSSSSSSSSLPSFVVLPKGFPSTFILCFINSPLPSRECYPPTAATGNALLLAPRRRLPVAFCAIAAGSSFYALAVRFIFIRIRIHIASALFWLMEIFLRQVFREDLQHLQKTETAASQRKWMWH</sequence>
<gene>
    <name evidence="2" type="ORF">HDC19000</name>
</gene>
<organism evidence="2">
    <name type="scientific">Drosophila melanogaster</name>
    <name type="common">Fruit fly</name>
    <dbReference type="NCBI Taxonomy" id="7227"/>
    <lineage>
        <taxon>Eukaryota</taxon>
        <taxon>Metazoa</taxon>
        <taxon>Ecdysozoa</taxon>
        <taxon>Arthropoda</taxon>
        <taxon>Hexapoda</taxon>
        <taxon>Insecta</taxon>
        <taxon>Pterygota</taxon>
        <taxon>Neoptera</taxon>
        <taxon>Endopterygota</taxon>
        <taxon>Diptera</taxon>
        <taxon>Brachycera</taxon>
        <taxon>Muscomorpha</taxon>
        <taxon>Ephydroidea</taxon>
        <taxon>Drosophilidae</taxon>
        <taxon>Drosophila</taxon>
        <taxon>Sophophora</taxon>
    </lineage>
</organism>
<keyword evidence="1" id="KW-0812">Transmembrane</keyword>
<accession>Q6IIC4</accession>
<keyword evidence="1" id="KW-0472">Membrane</keyword>
<protein>
    <submittedName>
        <fullName evidence="2">HDC19000</fullName>
    </submittedName>
</protein>